<evidence type="ECO:0000256" key="1">
    <source>
        <dbReference type="ARBA" id="ARBA00022801"/>
    </source>
</evidence>
<comment type="caution">
    <text evidence="6">The sequence shown here is derived from an EMBL/GenBank/DDBJ whole genome shotgun (WGS) entry which is preliminary data.</text>
</comment>
<feature type="domain" description="DUF4832" evidence="5">
    <location>
        <begin position="306"/>
        <end position="441"/>
    </location>
</feature>
<evidence type="ECO:0000313" key="7">
    <source>
        <dbReference type="Proteomes" id="UP000664658"/>
    </source>
</evidence>
<evidence type="ECO:0000259" key="5">
    <source>
        <dbReference type="Pfam" id="PF16116"/>
    </source>
</evidence>
<sequence>MKPIYWLGLLLCTFGAQAAESGMITVHPQPLDTILTNPGIGVETFQDNWGMPLQTPKQYPATTVDYYRFYWDELEPQEGQINFAMLDSIIAKAKAQTPSKQIALRVMDLDEPTSGSKLPRWLIDKPIRGNWTADKSTFVPDYADPVFQQYAAKLLNALGARYNGNPQLAYIDIGVVGSWGEWHLSNFPQEEPLAQRYTPEQLNAYVDMHLKAFPDTPKIMLINEPNSFAYALKQGTGWRADCLGDWHNFSDTWSHMRDEYPQRLQQAAAEGAPVDSAWQHAPVSFEVCGKMSQWQTIQHYTRAEVQATFDWALAQHMSTLNLKSDPIPAEYRDIVDNALKKMGYRIALQSLTHPATIAPGRTLTLTGEWRNEGVAPAYVHYPLNYRLVGAKGNVIKQWTSRSDIRQWLPGEHQTQDSITLPKKIPAGNYALELTFTNAYQKPALNLANEGKQASGWYRVSQIEIK</sequence>
<dbReference type="RefSeq" id="WP_207541501.1">
    <property type="nucleotide sequence ID" value="NZ_JAFNAA010000001.1"/>
</dbReference>
<evidence type="ECO:0000256" key="2">
    <source>
        <dbReference type="ARBA" id="ARBA00023295"/>
    </source>
</evidence>
<dbReference type="Pfam" id="PF16116">
    <property type="entry name" value="DUF4832"/>
    <property type="match status" value="1"/>
</dbReference>
<dbReference type="EMBL" id="JAFNAA010000001">
    <property type="protein sequence ID" value="MBO1106919.1"/>
    <property type="molecule type" value="Genomic_DNA"/>
</dbReference>
<keyword evidence="3" id="KW-0732">Signal</keyword>
<evidence type="ECO:0000256" key="3">
    <source>
        <dbReference type="SAM" id="SignalP"/>
    </source>
</evidence>
<feature type="signal peptide" evidence="3">
    <location>
        <begin position="1"/>
        <end position="18"/>
    </location>
</feature>
<dbReference type="GO" id="GO:0004565">
    <property type="term" value="F:beta-galactosidase activity"/>
    <property type="evidence" value="ECO:0007669"/>
    <property type="project" value="InterPro"/>
</dbReference>
<dbReference type="AlphaFoldDB" id="A0A8I1W2X6"/>
<evidence type="ECO:0000313" key="6">
    <source>
        <dbReference type="EMBL" id="MBO1106919.1"/>
    </source>
</evidence>
<keyword evidence="2" id="KW-0326">Glycosidase</keyword>
<dbReference type="Proteomes" id="UP000664658">
    <property type="component" value="Unassembled WGS sequence"/>
</dbReference>
<dbReference type="GO" id="GO:0005975">
    <property type="term" value="P:carbohydrate metabolic process"/>
    <property type="evidence" value="ECO:0007669"/>
    <property type="project" value="InterPro"/>
</dbReference>
<keyword evidence="1" id="KW-0378">Hydrolase</keyword>
<dbReference type="Gene3D" id="3.20.20.80">
    <property type="entry name" value="Glycosidases"/>
    <property type="match status" value="1"/>
</dbReference>
<dbReference type="GO" id="GO:0009341">
    <property type="term" value="C:beta-galactosidase complex"/>
    <property type="evidence" value="ECO:0007669"/>
    <property type="project" value="InterPro"/>
</dbReference>
<feature type="domain" description="Glycoside hydrolase family 42 N-terminal" evidence="4">
    <location>
        <begin position="57"/>
        <end position="173"/>
    </location>
</feature>
<dbReference type="InterPro" id="IPR032267">
    <property type="entry name" value="DUF4832"/>
</dbReference>
<protein>
    <submittedName>
        <fullName evidence="6">DUF4832 domain-containing protein</fullName>
    </submittedName>
</protein>
<dbReference type="Pfam" id="PF02449">
    <property type="entry name" value="Glyco_hydro_42"/>
    <property type="match status" value="1"/>
</dbReference>
<organism evidence="6 7">
    <name type="scientific">Plesiomonas shigelloides</name>
    <name type="common">Aeromonas shigelloides</name>
    <dbReference type="NCBI Taxonomy" id="703"/>
    <lineage>
        <taxon>Bacteria</taxon>
        <taxon>Pseudomonadati</taxon>
        <taxon>Pseudomonadota</taxon>
        <taxon>Gammaproteobacteria</taxon>
        <taxon>Enterobacterales</taxon>
        <taxon>Enterobacteriaceae</taxon>
        <taxon>Plesiomonas</taxon>
    </lineage>
</organism>
<accession>A0A8I1W2X6</accession>
<proteinExistence type="predicted"/>
<dbReference type="InterPro" id="IPR017853">
    <property type="entry name" value="GH"/>
</dbReference>
<feature type="chain" id="PRO_5034370125" evidence="3">
    <location>
        <begin position="19"/>
        <end position="465"/>
    </location>
</feature>
<dbReference type="InterPro" id="IPR013529">
    <property type="entry name" value="Glyco_hydro_42_N"/>
</dbReference>
<evidence type="ECO:0000259" key="4">
    <source>
        <dbReference type="Pfam" id="PF02449"/>
    </source>
</evidence>
<reference evidence="6" key="1">
    <citation type="submission" date="2021-03" db="EMBL/GenBank/DDBJ databases">
        <title>Plesiomonas shigelloides zfcc0051, isolated from zebrafish feces.</title>
        <authorList>
            <person name="Vanderhoek Z."/>
            <person name="Gaulke C."/>
        </authorList>
    </citation>
    <scope>NUCLEOTIDE SEQUENCE</scope>
    <source>
        <strain evidence="6">Zfcc0051</strain>
    </source>
</reference>
<name>A0A8I1W2X6_PLESH</name>
<gene>
    <name evidence="6" type="ORF">J2R62_01560</name>
</gene>
<dbReference type="SUPFAM" id="SSF51445">
    <property type="entry name" value="(Trans)glycosidases"/>
    <property type="match status" value="1"/>
</dbReference>